<dbReference type="Proteomes" id="UP001555786">
    <property type="component" value="Unassembled WGS sequence"/>
</dbReference>
<evidence type="ECO:0000313" key="2">
    <source>
        <dbReference type="EMBL" id="MEW9309797.1"/>
    </source>
</evidence>
<reference evidence="2 3" key="1">
    <citation type="submission" date="2024-07" db="EMBL/GenBank/DDBJ databases">
        <title>Description of Labrys sedimenti sp. nov., isolated from a diclofenac-degrading enrichment culture.</title>
        <authorList>
            <person name="Tancsics A."/>
            <person name="Csepanyi A."/>
        </authorList>
    </citation>
    <scope>NUCLEOTIDE SEQUENCE [LARGE SCALE GENOMIC DNA]</scope>
    <source>
        <strain evidence="2 3">LMG 23578</strain>
    </source>
</reference>
<keyword evidence="3" id="KW-1185">Reference proteome</keyword>
<feature type="region of interest" description="Disordered" evidence="1">
    <location>
        <begin position="54"/>
        <end position="91"/>
    </location>
</feature>
<name>A0ABV3PVX1_9HYPH</name>
<evidence type="ECO:0000313" key="3">
    <source>
        <dbReference type="Proteomes" id="UP001555786"/>
    </source>
</evidence>
<dbReference type="RefSeq" id="WP_367626399.1">
    <property type="nucleotide sequence ID" value="NZ_JBFNQD010000017.1"/>
</dbReference>
<protein>
    <submittedName>
        <fullName evidence="2">Uncharacterized protein</fullName>
    </submittedName>
</protein>
<evidence type="ECO:0000256" key="1">
    <source>
        <dbReference type="SAM" id="MobiDB-lite"/>
    </source>
</evidence>
<proteinExistence type="predicted"/>
<sequence length="91" mass="9794">MAEETKTGPIPSAPSNDNSDPAGSSHAGEDSGPAKLDRIVLDIARSIGRQLAREAFEKHRAANDNRPGRREEKGRGKKDDPPLGKREVDPP</sequence>
<gene>
    <name evidence="2" type="ORF">ABXS05_29895</name>
</gene>
<feature type="compositionally biased region" description="Polar residues" evidence="1">
    <location>
        <begin position="13"/>
        <end position="22"/>
    </location>
</feature>
<feature type="region of interest" description="Disordered" evidence="1">
    <location>
        <begin position="1"/>
        <end position="35"/>
    </location>
</feature>
<comment type="caution">
    <text evidence="2">The sequence shown here is derived from an EMBL/GenBank/DDBJ whole genome shotgun (WGS) entry which is preliminary data.</text>
</comment>
<dbReference type="EMBL" id="JBFNQD010000017">
    <property type="protein sequence ID" value="MEW9309797.1"/>
    <property type="molecule type" value="Genomic_DNA"/>
</dbReference>
<accession>A0ABV3PVX1</accession>
<organism evidence="2 3">
    <name type="scientific">Labrys neptuniae</name>
    <dbReference type="NCBI Taxonomy" id="376174"/>
    <lineage>
        <taxon>Bacteria</taxon>
        <taxon>Pseudomonadati</taxon>
        <taxon>Pseudomonadota</taxon>
        <taxon>Alphaproteobacteria</taxon>
        <taxon>Hyphomicrobiales</taxon>
        <taxon>Xanthobacteraceae</taxon>
        <taxon>Labrys</taxon>
    </lineage>
</organism>